<accession>A0A1Q8C3F8</accession>
<proteinExistence type="predicted"/>
<dbReference type="STRING" id="1912961.BU204_33755"/>
<name>A0A1Q8C3F8_9PSEU</name>
<comment type="caution">
    <text evidence="3">The sequence shown here is derived from an EMBL/GenBank/DDBJ whole genome shotgun (WGS) entry which is preliminary data.</text>
</comment>
<sequence length="150" mass="16870">MSARRSSRVQLAVVAVVSMLVGALVATGVALYLTRDQREYVVTAYLRVDATEEQKAEVQAAMTGLKPAGEIEFENRDEAWRKFQEYFKDQPELLATGRREAMPESFRLTTADTAFTCSLLDPIRDLDGVDELHVHQKPNDEVLPATIFCY</sequence>
<protein>
    <recommendedName>
        <fullName evidence="2">FtsX extracellular domain-containing protein</fullName>
    </recommendedName>
</protein>
<evidence type="ECO:0000259" key="2">
    <source>
        <dbReference type="Pfam" id="PF18075"/>
    </source>
</evidence>
<gene>
    <name evidence="3" type="ORF">BU204_33755</name>
</gene>
<keyword evidence="1" id="KW-0812">Transmembrane</keyword>
<organism evidence="3 4">
    <name type="scientific">Actinophytocola xanthii</name>
    <dbReference type="NCBI Taxonomy" id="1912961"/>
    <lineage>
        <taxon>Bacteria</taxon>
        <taxon>Bacillati</taxon>
        <taxon>Actinomycetota</taxon>
        <taxon>Actinomycetes</taxon>
        <taxon>Pseudonocardiales</taxon>
        <taxon>Pseudonocardiaceae</taxon>
    </lineage>
</organism>
<keyword evidence="1" id="KW-0472">Membrane</keyword>
<feature type="transmembrane region" description="Helical" evidence="1">
    <location>
        <begin position="12"/>
        <end position="33"/>
    </location>
</feature>
<keyword evidence="4" id="KW-1185">Reference proteome</keyword>
<dbReference type="InterPro" id="IPR040690">
    <property type="entry name" value="FtsX_ECD"/>
</dbReference>
<evidence type="ECO:0000256" key="1">
    <source>
        <dbReference type="SAM" id="Phobius"/>
    </source>
</evidence>
<evidence type="ECO:0000313" key="4">
    <source>
        <dbReference type="Proteomes" id="UP000185596"/>
    </source>
</evidence>
<dbReference type="AlphaFoldDB" id="A0A1Q8C3F8"/>
<feature type="domain" description="FtsX extracellular" evidence="2">
    <location>
        <begin position="42"/>
        <end position="131"/>
    </location>
</feature>
<keyword evidence="1" id="KW-1133">Transmembrane helix</keyword>
<dbReference type="RefSeq" id="WP_075129867.1">
    <property type="nucleotide sequence ID" value="NZ_MSIE01000091.1"/>
</dbReference>
<dbReference type="EMBL" id="MSIE01000091">
    <property type="protein sequence ID" value="OLF08895.1"/>
    <property type="molecule type" value="Genomic_DNA"/>
</dbReference>
<dbReference type="Proteomes" id="UP000185596">
    <property type="component" value="Unassembled WGS sequence"/>
</dbReference>
<reference evidence="3 4" key="1">
    <citation type="submission" date="2016-12" db="EMBL/GenBank/DDBJ databases">
        <title>The draft genome sequence of Actinophytocola sp. 11-183.</title>
        <authorList>
            <person name="Wang W."/>
            <person name="Yuan L."/>
        </authorList>
    </citation>
    <scope>NUCLEOTIDE SEQUENCE [LARGE SCALE GENOMIC DNA]</scope>
    <source>
        <strain evidence="3 4">11-183</strain>
    </source>
</reference>
<dbReference type="Pfam" id="PF18075">
    <property type="entry name" value="FtsX_ECD"/>
    <property type="match status" value="1"/>
</dbReference>
<dbReference type="OrthoDB" id="3293150at2"/>
<evidence type="ECO:0000313" key="3">
    <source>
        <dbReference type="EMBL" id="OLF08895.1"/>
    </source>
</evidence>
<dbReference type="Gene3D" id="3.30.70.3040">
    <property type="match status" value="1"/>
</dbReference>